<reference evidence="1" key="2">
    <citation type="submission" date="2018-08" db="UniProtKB">
        <authorList>
            <consortium name="EnsemblPlants"/>
        </authorList>
    </citation>
    <scope>IDENTIFICATION</scope>
    <source>
        <strain evidence="1">Yugu1</strain>
    </source>
</reference>
<protein>
    <recommendedName>
        <fullName evidence="3">RING-type domain-containing protein</fullName>
    </recommendedName>
</protein>
<dbReference type="HOGENOM" id="CLU_3176364_0_0_1"/>
<evidence type="ECO:0008006" key="3">
    <source>
        <dbReference type="Google" id="ProtNLM"/>
    </source>
</evidence>
<keyword evidence="2" id="KW-1185">Reference proteome</keyword>
<name>K3YF36_SETIT</name>
<dbReference type="AlphaFoldDB" id="K3YF36"/>
<accession>K3YF36</accession>
<dbReference type="Proteomes" id="UP000004995">
    <property type="component" value="Unassembled WGS sequence"/>
</dbReference>
<proteinExistence type="predicted"/>
<reference evidence="2" key="1">
    <citation type="journal article" date="2012" name="Nat. Biotechnol.">
        <title>Reference genome sequence of the model plant Setaria.</title>
        <authorList>
            <person name="Bennetzen J.L."/>
            <person name="Schmutz J."/>
            <person name="Wang H."/>
            <person name="Percifield R."/>
            <person name="Hawkins J."/>
            <person name="Pontaroli A.C."/>
            <person name="Estep M."/>
            <person name="Feng L."/>
            <person name="Vaughn J.N."/>
            <person name="Grimwood J."/>
            <person name="Jenkins J."/>
            <person name="Barry K."/>
            <person name="Lindquist E."/>
            <person name="Hellsten U."/>
            <person name="Deshpande S."/>
            <person name="Wang X."/>
            <person name="Wu X."/>
            <person name="Mitros T."/>
            <person name="Triplett J."/>
            <person name="Yang X."/>
            <person name="Ye C.Y."/>
            <person name="Mauro-Herrera M."/>
            <person name="Wang L."/>
            <person name="Li P."/>
            <person name="Sharma M."/>
            <person name="Sharma R."/>
            <person name="Ronald P.C."/>
            <person name="Panaud O."/>
            <person name="Kellogg E.A."/>
            <person name="Brutnell T.P."/>
            <person name="Doust A.N."/>
            <person name="Tuskan G.A."/>
            <person name="Rokhsar D."/>
            <person name="Devos K.M."/>
        </authorList>
    </citation>
    <scope>NUCLEOTIDE SEQUENCE [LARGE SCALE GENOMIC DNA]</scope>
    <source>
        <strain evidence="2">cv. Yugu1</strain>
    </source>
</reference>
<sequence length="47" mass="5256">MLINMGPTRNKRRRGMGGETVTEAPSCAICLDDFALLPRGLPNRRRN</sequence>
<dbReference type="EMBL" id="AGNK02004583">
    <property type="status" value="NOT_ANNOTATED_CDS"/>
    <property type="molecule type" value="Genomic_DNA"/>
</dbReference>
<dbReference type="Gramene" id="KQK99879">
    <property type="protein sequence ID" value="KQK99879"/>
    <property type="gene ID" value="SETIT_012853mg"/>
</dbReference>
<dbReference type="InParanoid" id="K3YF36"/>
<evidence type="ECO:0000313" key="2">
    <source>
        <dbReference type="Proteomes" id="UP000004995"/>
    </source>
</evidence>
<dbReference type="EnsemblPlants" id="KQK99879">
    <property type="protein sequence ID" value="KQK99879"/>
    <property type="gene ID" value="SETIT_012853mg"/>
</dbReference>
<evidence type="ECO:0000313" key="1">
    <source>
        <dbReference type="EnsemblPlants" id="KQK99879"/>
    </source>
</evidence>
<organism evidence="1 2">
    <name type="scientific">Setaria italica</name>
    <name type="common">Foxtail millet</name>
    <name type="synonym">Panicum italicum</name>
    <dbReference type="NCBI Taxonomy" id="4555"/>
    <lineage>
        <taxon>Eukaryota</taxon>
        <taxon>Viridiplantae</taxon>
        <taxon>Streptophyta</taxon>
        <taxon>Embryophyta</taxon>
        <taxon>Tracheophyta</taxon>
        <taxon>Spermatophyta</taxon>
        <taxon>Magnoliopsida</taxon>
        <taxon>Liliopsida</taxon>
        <taxon>Poales</taxon>
        <taxon>Poaceae</taxon>
        <taxon>PACMAD clade</taxon>
        <taxon>Panicoideae</taxon>
        <taxon>Panicodae</taxon>
        <taxon>Paniceae</taxon>
        <taxon>Cenchrinae</taxon>
        <taxon>Setaria</taxon>
    </lineage>
</organism>